<keyword evidence="3 5" id="KW-0663">Pyridoxal phosphate</keyword>
<evidence type="ECO:0000313" key="6">
    <source>
        <dbReference type="EMBL" id="MDC4242349.1"/>
    </source>
</evidence>
<comment type="cofactor">
    <cofactor evidence="1 5">
        <name>pyridoxal 5'-phosphate</name>
        <dbReference type="ChEBI" id="CHEBI:597326"/>
    </cofactor>
</comment>
<dbReference type="PANTHER" id="PTHR42743:SF11">
    <property type="entry name" value="AMINODEOXYCHORISMATE LYASE"/>
    <property type="match status" value="1"/>
</dbReference>
<proteinExistence type="inferred from homology"/>
<gene>
    <name evidence="6" type="ORF">NE398_19645</name>
</gene>
<dbReference type="GO" id="GO:0008483">
    <property type="term" value="F:transaminase activity"/>
    <property type="evidence" value="ECO:0007669"/>
    <property type="project" value="UniProtKB-KW"/>
</dbReference>
<dbReference type="EMBL" id="JAMRYU010000029">
    <property type="protein sequence ID" value="MDC4242349.1"/>
    <property type="molecule type" value="Genomic_DNA"/>
</dbReference>
<dbReference type="CDD" id="cd00449">
    <property type="entry name" value="PLPDE_IV"/>
    <property type="match status" value="1"/>
</dbReference>
<name>A0A9X4B1V9_9CLOT</name>
<dbReference type="InterPro" id="IPR036038">
    <property type="entry name" value="Aminotransferase-like"/>
</dbReference>
<dbReference type="RefSeq" id="WP_008679672.1">
    <property type="nucleotide sequence ID" value="NZ_CABKOG010000003.1"/>
</dbReference>
<dbReference type="Proteomes" id="UP001141183">
    <property type="component" value="Unassembled WGS sequence"/>
</dbReference>
<organism evidence="6 7">
    <name type="scientific">Clostridium tertium</name>
    <dbReference type="NCBI Taxonomy" id="1559"/>
    <lineage>
        <taxon>Bacteria</taxon>
        <taxon>Bacillati</taxon>
        <taxon>Bacillota</taxon>
        <taxon>Clostridia</taxon>
        <taxon>Eubacteriales</taxon>
        <taxon>Clostridiaceae</taxon>
        <taxon>Clostridium</taxon>
    </lineage>
</organism>
<dbReference type="InterPro" id="IPR043132">
    <property type="entry name" value="BCAT-like_C"/>
</dbReference>
<comment type="similarity">
    <text evidence="2 4">Belongs to the class-IV pyridoxal-phosphate-dependent aminotransferase family.</text>
</comment>
<dbReference type="InterPro" id="IPR043131">
    <property type="entry name" value="BCAT-like_N"/>
</dbReference>
<evidence type="ECO:0000256" key="4">
    <source>
        <dbReference type="RuleBase" id="RU004106"/>
    </source>
</evidence>
<dbReference type="PANTHER" id="PTHR42743">
    <property type="entry name" value="AMINO-ACID AMINOTRANSFERASE"/>
    <property type="match status" value="1"/>
</dbReference>
<sequence length="251" mass="28654">MRNVIVGKDKITIDSGYFFARGVFETILVKDKPIFLDEHINRLNNGINTLQIGELVEVEDINNIIKDFNIKNCVLKIVVTEKNMVLETRELVYKSGDYLIGFSLKVAGTLKNSTSKLTYIKSMNYLENLLEREEALKEGYNEVIFLNEKGYVCEGSLSNIFIVKDGIILTPEVKSGLLPGVVRDYVIKNFQVVEKEINLDEVMNADEIFITNSLLGIMGVSKFENRILTENKITIKIREEYESKIENRRGV</sequence>
<keyword evidence="6" id="KW-0032">Aminotransferase</keyword>
<dbReference type="InterPro" id="IPR050571">
    <property type="entry name" value="Class-IV_PLP-Dep_Aminotrnsfr"/>
</dbReference>
<evidence type="ECO:0000313" key="7">
    <source>
        <dbReference type="Proteomes" id="UP001141183"/>
    </source>
</evidence>
<dbReference type="GO" id="GO:0005829">
    <property type="term" value="C:cytosol"/>
    <property type="evidence" value="ECO:0007669"/>
    <property type="project" value="TreeGrafter"/>
</dbReference>
<dbReference type="Pfam" id="PF01063">
    <property type="entry name" value="Aminotran_4"/>
    <property type="match status" value="1"/>
</dbReference>
<dbReference type="AlphaFoldDB" id="A0A9X4B1V9"/>
<keyword evidence="6" id="KW-0808">Transferase</keyword>
<dbReference type="FunFam" id="3.20.10.10:FF:000002">
    <property type="entry name" value="D-alanine aminotransferase"/>
    <property type="match status" value="1"/>
</dbReference>
<protein>
    <submittedName>
        <fullName evidence="6">Aminotransferase class IV</fullName>
    </submittedName>
</protein>
<accession>A0A9X4B1V9</accession>
<dbReference type="Gene3D" id="3.30.470.10">
    <property type="match status" value="1"/>
</dbReference>
<keyword evidence="7" id="KW-1185">Reference proteome</keyword>
<dbReference type="GO" id="GO:0046394">
    <property type="term" value="P:carboxylic acid biosynthetic process"/>
    <property type="evidence" value="ECO:0007669"/>
    <property type="project" value="UniProtKB-ARBA"/>
</dbReference>
<reference evidence="6" key="1">
    <citation type="submission" date="2022-05" db="EMBL/GenBank/DDBJ databases">
        <title>Draft genome sequence of Clostridium tertium strain CP3 isolated from Peru.</title>
        <authorList>
            <person name="Hurtado R."/>
            <person name="Lima L."/>
            <person name="Sousa T."/>
            <person name="Jaiswal A.K."/>
            <person name="Tiwari S."/>
            <person name="Maturrano L."/>
            <person name="Brenig B."/>
            <person name="Azevedo V."/>
        </authorList>
    </citation>
    <scope>NUCLEOTIDE SEQUENCE</scope>
    <source>
        <strain evidence="6">CP3</strain>
    </source>
</reference>
<comment type="caution">
    <text evidence="6">The sequence shown here is derived from an EMBL/GenBank/DDBJ whole genome shotgun (WGS) entry which is preliminary data.</text>
</comment>
<dbReference type="GO" id="GO:0008652">
    <property type="term" value="P:amino acid biosynthetic process"/>
    <property type="evidence" value="ECO:0007669"/>
    <property type="project" value="UniProtKB-ARBA"/>
</dbReference>
<evidence type="ECO:0000256" key="5">
    <source>
        <dbReference type="RuleBase" id="RU004516"/>
    </source>
</evidence>
<dbReference type="SUPFAM" id="SSF56752">
    <property type="entry name" value="D-aminoacid aminotransferase-like PLP-dependent enzymes"/>
    <property type="match status" value="1"/>
</dbReference>
<evidence type="ECO:0000256" key="3">
    <source>
        <dbReference type="ARBA" id="ARBA00022898"/>
    </source>
</evidence>
<evidence type="ECO:0000256" key="1">
    <source>
        <dbReference type="ARBA" id="ARBA00001933"/>
    </source>
</evidence>
<dbReference type="PROSITE" id="PS00770">
    <property type="entry name" value="AA_TRANSFER_CLASS_4"/>
    <property type="match status" value="1"/>
</dbReference>
<dbReference type="InterPro" id="IPR018300">
    <property type="entry name" value="Aminotrans_IV_CS"/>
</dbReference>
<evidence type="ECO:0000256" key="2">
    <source>
        <dbReference type="ARBA" id="ARBA00009320"/>
    </source>
</evidence>
<dbReference type="InterPro" id="IPR001544">
    <property type="entry name" value="Aminotrans_IV"/>
</dbReference>
<dbReference type="Gene3D" id="3.20.10.10">
    <property type="entry name" value="D-amino Acid Aminotransferase, subunit A, domain 2"/>
    <property type="match status" value="1"/>
</dbReference>